<reference evidence="2" key="1">
    <citation type="submission" date="2020-09" db="EMBL/GenBank/DDBJ databases">
        <title>Secondary metabolite and genome analysis of marine Streptomyces chumphonensis KK1-2T.</title>
        <authorList>
            <person name="Phongsopitanun W."/>
            <person name="Kanchanasin P."/>
            <person name="Pittayakhajonwut P."/>
            <person name="Suwanborirux K."/>
            <person name="Tanasupawat S."/>
        </authorList>
    </citation>
    <scope>NUCLEOTIDE SEQUENCE</scope>
    <source>
        <strain evidence="2">KK1-2</strain>
    </source>
</reference>
<accession>A0A927F5C9</accession>
<sequence length="66" mass="7185">MAARKTTSPKRPRKAKPAEPQCTPCRGTGWVTESYHVGRSQTPVGETDALCSRCLGSGIDPTPDRW</sequence>
<name>A0A927F5C9_9ACTN</name>
<dbReference type="EMBL" id="JACXYU010000018">
    <property type="protein sequence ID" value="MBD3934596.1"/>
    <property type="molecule type" value="Genomic_DNA"/>
</dbReference>
<feature type="region of interest" description="Disordered" evidence="1">
    <location>
        <begin position="1"/>
        <end position="23"/>
    </location>
</feature>
<protein>
    <submittedName>
        <fullName evidence="2">Uncharacterized protein</fullName>
    </submittedName>
</protein>
<organism evidence="2 3">
    <name type="scientific">Streptomyces chumphonensis</name>
    <dbReference type="NCBI Taxonomy" id="1214925"/>
    <lineage>
        <taxon>Bacteria</taxon>
        <taxon>Bacillati</taxon>
        <taxon>Actinomycetota</taxon>
        <taxon>Actinomycetes</taxon>
        <taxon>Kitasatosporales</taxon>
        <taxon>Streptomycetaceae</taxon>
        <taxon>Streptomyces</taxon>
    </lineage>
</organism>
<dbReference type="Proteomes" id="UP000632289">
    <property type="component" value="Unassembled WGS sequence"/>
</dbReference>
<dbReference type="AlphaFoldDB" id="A0A927F5C9"/>
<keyword evidence="3" id="KW-1185">Reference proteome</keyword>
<evidence type="ECO:0000313" key="2">
    <source>
        <dbReference type="EMBL" id="MBD3934596.1"/>
    </source>
</evidence>
<gene>
    <name evidence="2" type="ORF">IF129_23905</name>
</gene>
<evidence type="ECO:0000256" key="1">
    <source>
        <dbReference type="SAM" id="MobiDB-lite"/>
    </source>
</evidence>
<evidence type="ECO:0000313" key="3">
    <source>
        <dbReference type="Proteomes" id="UP000632289"/>
    </source>
</evidence>
<dbReference type="RefSeq" id="WP_191211895.1">
    <property type="nucleotide sequence ID" value="NZ_BAABKL010000001.1"/>
</dbReference>
<comment type="caution">
    <text evidence="2">The sequence shown here is derived from an EMBL/GenBank/DDBJ whole genome shotgun (WGS) entry which is preliminary data.</text>
</comment>
<proteinExistence type="predicted"/>